<keyword evidence="3" id="KW-1185">Reference proteome</keyword>
<organism evidence="2 3">
    <name type="scientific">Trichoderma parareesei</name>
    <name type="common">Filamentous fungus</name>
    <dbReference type="NCBI Taxonomy" id="858221"/>
    <lineage>
        <taxon>Eukaryota</taxon>
        <taxon>Fungi</taxon>
        <taxon>Dikarya</taxon>
        <taxon>Ascomycota</taxon>
        <taxon>Pezizomycotina</taxon>
        <taxon>Sordariomycetes</taxon>
        <taxon>Hypocreomycetidae</taxon>
        <taxon>Hypocreales</taxon>
        <taxon>Hypocreaceae</taxon>
        <taxon>Trichoderma</taxon>
    </lineage>
</organism>
<protein>
    <submittedName>
        <fullName evidence="2">Uncharacterized protein</fullName>
    </submittedName>
</protein>
<proteinExistence type="predicted"/>
<evidence type="ECO:0000256" key="1">
    <source>
        <dbReference type="SAM" id="MobiDB-lite"/>
    </source>
</evidence>
<feature type="region of interest" description="Disordered" evidence="1">
    <location>
        <begin position="73"/>
        <end position="94"/>
    </location>
</feature>
<comment type="caution">
    <text evidence="2">The sequence shown here is derived from an EMBL/GenBank/DDBJ whole genome shotgun (WGS) entry which is preliminary data.</text>
</comment>
<gene>
    <name evidence="2" type="ORF">A9Z42_0033220</name>
</gene>
<reference evidence="2 3" key="1">
    <citation type="journal article" date="2015" name="Genome Announc.">
        <title>Genome sequence and annotation of Trichoderma parareesei, the ancestor of the cellulase producer Trichoderma reesei.</title>
        <authorList>
            <person name="Yang D."/>
            <person name="Pomraning K."/>
            <person name="Kopchinskiy A."/>
            <person name="Karimi Aghcheh R."/>
            <person name="Atanasova L."/>
            <person name="Chenthamara K."/>
            <person name="Baker S.E."/>
            <person name="Zhang R."/>
            <person name="Shen Q."/>
            <person name="Freitag M."/>
            <person name="Kubicek C.P."/>
            <person name="Druzhinina I.S."/>
        </authorList>
    </citation>
    <scope>NUCLEOTIDE SEQUENCE [LARGE SCALE GENOMIC DNA]</scope>
    <source>
        <strain evidence="2 3">CBS 125925</strain>
    </source>
</reference>
<name>A0A2H2ZLB2_TRIPA</name>
<dbReference type="EMBL" id="LFMI01000367">
    <property type="protein sequence ID" value="OTA02906.1"/>
    <property type="molecule type" value="Genomic_DNA"/>
</dbReference>
<evidence type="ECO:0000313" key="3">
    <source>
        <dbReference type="Proteomes" id="UP000219286"/>
    </source>
</evidence>
<sequence length="766" mass="88009">MEPNDQDYPTPLTRYGVIESRERLEKAGFHPEVTGRTVKALEEEFTSYLRKKVNRPSRKLYLKRQRHKLIGAGASGTGRSARSGKPRSHAGQRGREAVRFFGPLTRGPWYPTEWLDKLVSEAAMKTVSSEADTNDRKEPLTIESIMNHSHLGAKILNDVFAQGHRTVMNLALTSTKMLKLVTENINRWDFSSGLYKVKSPSNVFVAMVPTRYIGEIKEALSKYNFPVNSAEWKAALQRLESQGHHDGQKLRAIGAEYEFFQKAKRFRRQCLRKKGPYWATGDTEIDPRTAPGAVKWWRADKEAINIMGSLMALKTMWSANQFEGGGNKRYRLPLNMAMEGLHKLMTELHTVSTYIEVVHLHDVPLLDRRMLAVMLRGMPHVVQVGVYRCRLIHFGDVIPILDLIYEINAGRVEKKMPAIKGLDFYPNFEDGMPYEHQHAATYGLTWGPLPMDLAQRGFYGILLKAVMKAKAMDLEQLFEKDGALMEWLAKVPNVPLGPYCFLDALYRYLEVNDEDPDQDDKRTQATYDLLKPIRIAIESSLDLDWPMYYTKQMGRKYFCSSCGYETFRELFPNRASCLPRFRRTCCACELQAALEEEKDHAKAWKLDLLDVICPLWQRREFNMDAPLYGDGAGLICLKSTETDRERHLAPQLQELPLVRDNKRNFDSLVGLPSLENVTKGLIMNRRWKDAVALGFRYELQRQSILELRYRYNRQWKGIPAFSSSREDGGAPDHEDELQPANANRGLSFFDYQKALDVANRMRLSGW</sequence>
<dbReference type="Proteomes" id="UP000219286">
    <property type="component" value="Unassembled WGS sequence"/>
</dbReference>
<dbReference type="AlphaFoldDB" id="A0A2H2ZLB2"/>
<dbReference type="OrthoDB" id="5428138at2759"/>
<evidence type="ECO:0000313" key="2">
    <source>
        <dbReference type="EMBL" id="OTA02906.1"/>
    </source>
</evidence>
<feature type="compositionally biased region" description="Basic residues" evidence="1">
    <location>
        <begin position="82"/>
        <end position="92"/>
    </location>
</feature>
<accession>A0A2H2ZLB2</accession>